<sequence length="175" mass="18298">MSDDPRPAPQFGQYASPEEQRARMGMPPDAPLSSAPVPPAAAPPQPEPAKPGTGRLVDRAATVAMLVYGIFSIVQSIPLMLDATDLLAAMGLDVELSDPGALRGWGVAAVVALAAGWIATAALSWRMIRRGRLSFWVPIAGAVVFNLLASLLVVLPLVGDPAVVDALLRMQDQLG</sequence>
<feature type="transmembrane region" description="Helical" evidence="2">
    <location>
        <begin position="60"/>
        <end position="81"/>
    </location>
</feature>
<keyword evidence="2" id="KW-0812">Transmembrane</keyword>
<dbReference type="EMBL" id="BAABKO010000001">
    <property type="protein sequence ID" value="GAA4767743.1"/>
    <property type="molecule type" value="Genomic_DNA"/>
</dbReference>
<proteinExistence type="predicted"/>
<keyword evidence="4" id="KW-1185">Reference proteome</keyword>
<dbReference type="RefSeq" id="WP_345436371.1">
    <property type="nucleotide sequence ID" value="NZ_BAABKO010000001.1"/>
</dbReference>
<evidence type="ECO:0000256" key="2">
    <source>
        <dbReference type="SAM" id="Phobius"/>
    </source>
</evidence>
<reference evidence="4" key="1">
    <citation type="journal article" date="2019" name="Int. J. Syst. Evol. Microbiol.">
        <title>The Global Catalogue of Microorganisms (GCM) 10K type strain sequencing project: providing services to taxonomists for standard genome sequencing and annotation.</title>
        <authorList>
            <consortium name="The Broad Institute Genomics Platform"/>
            <consortium name="The Broad Institute Genome Sequencing Center for Infectious Disease"/>
            <person name="Wu L."/>
            <person name="Ma J."/>
        </authorList>
    </citation>
    <scope>NUCLEOTIDE SEQUENCE [LARGE SCALE GENOMIC DNA]</scope>
    <source>
        <strain evidence="4">JCM 18537</strain>
    </source>
</reference>
<feature type="transmembrane region" description="Helical" evidence="2">
    <location>
        <begin position="135"/>
        <end position="158"/>
    </location>
</feature>
<keyword evidence="2" id="KW-1133">Transmembrane helix</keyword>
<feature type="compositionally biased region" description="Pro residues" evidence="1">
    <location>
        <begin position="36"/>
        <end position="49"/>
    </location>
</feature>
<dbReference type="Proteomes" id="UP001501645">
    <property type="component" value="Unassembled WGS sequence"/>
</dbReference>
<protein>
    <submittedName>
        <fullName evidence="3">Uncharacterized protein</fullName>
    </submittedName>
</protein>
<accession>A0ABP8ZY34</accession>
<evidence type="ECO:0000313" key="4">
    <source>
        <dbReference type="Proteomes" id="UP001501645"/>
    </source>
</evidence>
<name>A0ABP8ZY34_9MICO</name>
<feature type="transmembrane region" description="Helical" evidence="2">
    <location>
        <begin position="101"/>
        <end position="123"/>
    </location>
</feature>
<keyword evidence="2" id="KW-0472">Membrane</keyword>
<organism evidence="3 4">
    <name type="scientific">Microbacterium gilvum</name>
    <dbReference type="NCBI Taxonomy" id="1336204"/>
    <lineage>
        <taxon>Bacteria</taxon>
        <taxon>Bacillati</taxon>
        <taxon>Actinomycetota</taxon>
        <taxon>Actinomycetes</taxon>
        <taxon>Micrococcales</taxon>
        <taxon>Microbacteriaceae</taxon>
        <taxon>Microbacterium</taxon>
    </lineage>
</organism>
<comment type="caution">
    <text evidence="3">The sequence shown here is derived from an EMBL/GenBank/DDBJ whole genome shotgun (WGS) entry which is preliminary data.</text>
</comment>
<dbReference type="Pfam" id="PF19779">
    <property type="entry name" value="DUF6264"/>
    <property type="match status" value="1"/>
</dbReference>
<gene>
    <name evidence="3" type="ORF">GCM10023351_08970</name>
</gene>
<evidence type="ECO:0000313" key="3">
    <source>
        <dbReference type="EMBL" id="GAA4767743.1"/>
    </source>
</evidence>
<dbReference type="InterPro" id="IPR046231">
    <property type="entry name" value="DUF6264"/>
</dbReference>
<evidence type="ECO:0000256" key="1">
    <source>
        <dbReference type="SAM" id="MobiDB-lite"/>
    </source>
</evidence>
<feature type="region of interest" description="Disordered" evidence="1">
    <location>
        <begin position="1"/>
        <end position="54"/>
    </location>
</feature>